<evidence type="ECO:0000313" key="7">
    <source>
        <dbReference type="EMBL" id="SPO26726.1"/>
    </source>
</evidence>
<dbReference type="PANTHER" id="PTHR33281:SF21">
    <property type="entry name" value="MEMBRANE PROTEIN"/>
    <property type="match status" value="1"/>
</dbReference>
<proteinExistence type="predicted"/>
<evidence type="ECO:0000256" key="6">
    <source>
        <dbReference type="ARBA" id="ARBA00023136"/>
    </source>
</evidence>
<evidence type="ECO:0000313" key="8">
    <source>
        <dbReference type="Proteomes" id="UP000324022"/>
    </source>
</evidence>
<protein>
    <submittedName>
        <fullName evidence="7">Uncharacterized protein</fullName>
    </submittedName>
</protein>
<dbReference type="AlphaFoldDB" id="A0A5C3EB11"/>
<dbReference type="OrthoDB" id="1368at2759"/>
<comment type="subcellular location">
    <subcellularLocation>
        <location evidence="1">Membrane</location>
        <topology evidence="1">Multi-pass membrane protein</topology>
    </subcellularLocation>
</comment>
<gene>
    <name evidence="7" type="ORF">UTRI_04033_B</name>
</gene>
<keyword evidence="3" id="KW-0812">Transmembrane</keyword>
<name>A0A5C3EB11_9BASI</name>
<keyword evidence="4" id="KW-1133">Transmembrane helix</keyword>
<evidence type="ECO:0000256" key="4">
    <source>
        <dbReference type="ARBA" id="ARBA00022989"/>
    </source>
</evidence>
<keyword evidence="5" id="KW-0406">Ion transport</keyword>
<evidence type="ECO:0000256" key="3">
    <source>
        <dbReference type="ARBA" id="ARBA00022692"/>
    </source>
</evidence>
<dbReference type="InterPro" id="IPR044669">
    <property type="entry name" value="YneE/VCCN1/2-like"/>
</dbReference>
<keyword evidence="6" id="KW-0472">Membrane</keyword>
<organism evidence="7 8">
    <name type="scientific">Ustilago trichophora</name>
    <dbReference type="NCBI Taxonomy" id="86804"/>
    <lineage>
        <taxon>Eukaryota</taxon>
        <taxon>Fungi</taxon>
        <taxon>Dikarya</taxon>
        <taxon>Basidiomycota</taxon>
        <taxon>Ustilaginomycotina</taxon>
        <taxon>Ustilaginomycetes</taxon>
        <taxon>Ustilaginales</taxon>
        <taxon>Ustilaginaceae</taxon>
        <taxon>Ustilago</taxon>
    </lineage>
</organism>
<evidence type="ECO:0000256" key="2">
    <source>
        <dbReference type="ARBA" id="ARBA00022448"/>
    </source>
</evidence>
<dbReference type="EMBL" id="OOIN01000015">
    <property type="protein sequence ID" value="SPO26726.1"/>
    <property type="molecule type" value="Genomic_DNA"/>
</dbReference>
<accession>A0A5C3EB11</accession>
<reference evidence="7 8" key="1">
    <citation type="submission" date="2018-03" db="EMBL/GenBank/DDBJ databases">
        <authorList>
            <person name="Guldener U."/>
        </authorList>
    </citation>
    <scope>NUCLEOTIDE SEQUENCE [LARGE SCALE GENOMIC DNA]</scope>
    <source>
        <strain evidence="7 8">NBRC100155</strain>
    </source>
</reference>
<dbReference type="PANTHER" id="PTHR33281">
    <property type="entry name" value="UPF0187 PROTEIN YNEE"/>
    <property type="match status" value="1"/>
</dbReference>
<evidence type="ECO:0000256" key="1">
    <source>
        <dbReference type="ARBA" id="ARBA00004141"/>
    </source>
</evidence>
<dbReference type="Pfam" id="PF25539">
    <property type="entry name" value="Bestrophin_2"/>
    <property type="match status" value="1"/>
</dbReference>
<keyword evidence="2" id="KW-0813">Transport</keyword>
<dbReference type="GO" id="GO:0005254">
    <property type="term" value="F:chloride channel activity"/>
    <property type="evidence" value="ECO:0007669"/>
    <property type="project" value="InterPro"/>
</dbReference>
<dbReference type="GO" id="GO:0016020">
    <property type="term" value="C:membrane"/>
    <property type="evidence" value="ECO:0007669"/>
    <property type="project" value="UniProtKB-SubCell"/>
</dbReference>
<sequence length="400" mass="44245">MIRPPLSHLSSQLRDVLQPALLALIWLAALLLFKRATLTAEPLPWPIRARTSLDSTYPSPSSSFDSSDYNTLWKDLDWASQRIMTSLSTVTGLLLAFRSNSAIDRWSTARRKWSDVQSASRSLLRLLSTSLLSSSSFTTDQPDSLRDFAQQQEAKSKVQAALATIPFFSISLMCQMRGRPLHFYPGSESGQSLLREDLVAVLPPSLVALANARHGDPLLRATPDKASEEEKRKQMANLNSSHLIQPLTHASPSKANLALTSLVLLQQSLNSFHADSSPLTGPVYAHSIGLLNSLTSHMTELERVRDTPIPLAVNRHFSRLLAIHTCLLPVVVVQRLGERWWLCAAIVGVVTSMLYGVDSFAAKLGQPMGLDREDLPLEKYVADVQREWDEVRSSCGAVQM</sequence>
<evidence type="ECO:0000256" key="5">
    <source>
        <dbReference type="ARBA" id="ARBA00023065"/>
    </source>
</evidence>
<dbReference type="Proteomes" id="UP000324022">
    <property type="component" value="Unassembled WGS sequence"/>
</dbReference>
<keyword evidence="8" id="KW-1185">Reference proteome</keyword>